<evidence type="ECO:0000259" key="9">
    <source>
        <dbReference type="PROSITE" id="PS51987"/>
    </source>
</evidence>
<keyword evidence="4" id="KW-0547">Nucleotide-binding</keyword>
<evidence type="ECO:0000256" key="5">
    <source>
        <dbReference type="ARBA" id="ARBA00022840"/>
    </source>
</evidence>
<dbReference type="InterPro" id="IPR008146">
    <property type="entry name" value="Gln_synth_cat_dom"/>
</dbReference>
<reference evidence="10 11" key="1">
    <citation type="submission" date="2016-10" db="EMBL/GenBank/DDBJ databases">
        <authorList>
            <person name="de Groot N.N."/>
        </authorList>
    </citation>
    <scope>NUCLEOTIDE SEQUENCE [LARGE SCALE GENOMIC DNA]</scope>
    <source>
        <strain evidence="10 11">DSM 22012</strain>
    </source>
</reference>
<dbReference type="AlphaFoldDB" id="A0A1H6AT87"/>
<dbReference type="FunFam" id="3.10.20.70:FF:000011">
    <property type="entry name" value="Glutamine synthetase"/>
    <property type="match status" value="1"/>
</dbReference>
<accession>A0A1H6AT87</accession>
<keyword evidence="11" id="KW-1185">Reference proteome</keyword>
<dbReference type="OrthoDB" id="9789509at2"/>
<dbReference type="Proteomes" id="UP000236745">
    <property type="component" value="Unassembled WGS sequence"/>
</dbReference>
<comment type="similarity">
    <text evidence="2 7 8">Belongs to the glutamine synthetase family.</text>
</comment>
<evidence type="ECO:0000256" key="4">
    <source>
        <dbReference type="ARBA" id="ARBA00022741"/>
    </source>
</evidence>
<gene>
    <name evidence="10" type="ORF">SAMN05444390_102181</name>
</gene>
<dbReference type="Gene3D" id="3.10.20.70">
    <property type="entry name" value="Glutamine synthetase, N-terminal domain"/>
    <property type="match status" value="1"/>
</dbReference>
<proteinExistence type="inferred from homology"/>
<comment type="cofactor">
    <cofactor evidence="1">
        <name>Mg(2+)</name>
        <dbReference type="ChEBI" id="CHEBI:18420"/>
    </cofactor>
</comment>
<dbReference type="GO" id="GO:0006542">
    <property type="term" value="P:glutamine biosynthetic process"/>
    <property type="evidence" value="ECO:0007669"/>
    <property type="project" value="InterPro"/>
</dbReference>
<sequence length="452" mass="50805">MDSDKPGIKDWLKNEAITEVECVVSDLTGIARGKISPVDKFIAEGGMRLPESVLLQTVTGDYVEDELYYSLLHPADIDFICKPDPSAAFLIPWTEEKTALVIHDTFDRQGRPIELSPRNVLKKVLDLYREKGWKPVVAPEMEFYLTARTADPDQPLQAPIGRSGRRESGRQSFSIDAANEYDPLFEDMYDWCEAQGLDIDTLIHEEGTAQMEINFLHGDPLHIADQVFVFKRTMREAALKHNVIATFMAKPVTNEPGSAMHIHQSILDIETGRNVFSAEGGQRSDLFLAHVAGLQTYLPELIPLLAPNVNSFRRFLPDTSAPVNVEWGAENRTCGLREPESSPENRRIENRLAGADANVYLAVAASLLAGYLGMIENLRPTPPIDGRAYDRDNLRLPVTLEAAVEQMDESQRVREYLGDLFVDGYIATRKAEMENFKRVISSWEREFLLLAV</sequence>
<organism evidence="10 11">
    <name type="scientific">Marinobacterium lutimaris</name>
    <dbReference type="NCBI Taxonomy" id="568106"/>
    <lineage>
        <taxon>Bacteria</taxon>
        <taxon>Pseudomonadati</taxon>
        <taxon>Pseudomonadota</taxon>
        <taxon>Gammaproteobacteria</taxon>
        <taxon>Oceanospirillales</taxon>
        <taxon>Oceanospirillaceae</taxon>
        <taxon>Marinobacterium</taxon>
    </lineage>
</organism>
<evidence type="ECO:0000256" key="8">
    <source>
        <dbReference type="RuleBase" id="RU000384"/>
    </source>
</evidence>
<dbReference type="PANTHER" id="PTHR43785:SF3">
    <property type="entry name" value="GS CATALYTIC DOMAIN-CONTAINING PROTEIN"/>
    <property type="match status" value="1"/>
</dbReference>
<dbReference type="Gene3D" id="3.30.590.10">
    <property type="entry name" value="Glutamine synthetase/guanido kinase, catalytic domain"/>
    <property type="match status" value="1"/>
</dbReference>
<dbReference type="PROSITE" id="PS51987">
    <property type="entry name" value="GS_CATALYTIC"/>
    <property type="match status" value="1"/>
</dbReference>
<dbReference type="InterPro" id="IPR027303">
    <property type="entry name" value="Gln_synth_gly_rich_site"/>
</dbReference>
<protein>
    <submittedName>
        <fullName evidence="10">Glutamine synthetase</fullName>
    </submittedName>
</protein>
<dbReference type="SUPFAM" id="SSF54368">
    <property type="entry name" value="Glutamine synthetase, N-terminal domain"/>
    <property type="match status" value="1"/>
</dbReference>
<dbReference type="RefSeq" id="WP_104003287.1">
    <property type="nucleotide sequence ID" value="NZ_FNVQ01000002.1"/>
</dbReference>
<dbReference type="Pfam" id="PF00120">
    <property type="entry name" value="Gln-synt_C"/>
    <property type="match status" value="1"/>
</dbReference>
<evidence type="ECO:0000256" key="6">
    <source>
        <dbReference type="ARBA" id="ARBA00022842"/>
    </source>
</evidence>
<keyword evidence="5" id="KW-0067">ATP-binding</keyword>
<dbReference type="SMART" id="SM01230">
    <property type="entry name" value="Gln-synt_C"/>
    <property type="match status" value="1"/>
</dbReference>
<dbReference type="PANTHER" id="PTHR43785">
    <property type="entry name" value="GAMMA-GLUTAMYLPUTRESCINE SYNTHETASE"/>
    <property type="match status" value="1"/>
</dbReference>
<evidence type="ECO:0000313" key="11">
    <source>
        <dbReference type="Proteomes" id="UP000236745"/>
    </source>
</evidence>
<name>A0A1H6AT87_9GAMM</name>
<dbReference type="InterPro" id="IPR014746">
    <property type="entry name" value="Gln_synth/guanido_kin_cat_dom"/>
</dbReference>
<feature type="domain" description="GS catalytic" evidence="9">
    <location>
        <begin position="117"/>
        <end position="452"/>
    </location>
</feature>
<evidence type="ECO:0000256" key="3">
    <source>
        <dbReference type="ARBA" id="ARBA00022598"/>
    </source>
</evidence>
<dbReference type="GO" id="GO:0006598">
    <property type="term" value="P:polyamine catabolic process"/>
    <property type="evidence" value="ECO:0007669"/>
    <property type="project" value="TreeGrafter"/>
</dbReference>
<dbReference type="PROSITE" id="PS00181">
    <property type="entry name" value="GLNA_ATP"/>
    <property type="match status" value="1"/>
</dbReference>
<dbReference type="EMBL" id="FNVQ01000002">
    <property type="protein sequence ID" value="SEG51450.1"/>
    <property type="molecule type" value="Genomic_DNA"/>
</dbReference>
<evidence type="ECO:0000256" key="2">
    <source>
        <dbReference type="ARBA" id="ARBA00009897"/>
    </source>
</evidence>
<keyword evidence="6" id="KW-0460">Magnesium</keyword>
<evidence type="ECO:0000256" key="7">
    <source>
        <dbReference type="PROSITE-ProRule" id="PRU01331"/>
    </source>
</evidence>
<evidence type="ECO:0000313" key="10">
    <source>
        <dbReference type="EMBL" id="SEG51450.1"/>
    </source>
</evidence>
<dbReference type="GO" id="GO:0005524">
    <property type="term" value="F:ATP binding"/>
    <property type="evidence" value="ECO:0007669"/>
    <property type="project" value="UniProtKB-KW"/>
</dbReference>
<dbReference type="GO" id="GO:0004356">
    <property type="term" value="F:glutamine synthetase activity"/>
    <property type="evidence" value="ECO:0007669"/>
    <property type="project" value="InterPro"/>
</dbReference>
<dbReference type="InterPro" id="IPR036651">
    <property type="entry name" value="Gln_synt_N_sf"/>
</dbReference>
<evidence type="ECO:0000256" key="1">
    <source>
        <dbReference type="ARBA" id="ARBA00001946"/>
    </source>
</evidence>
<keyword evidence="3" id="KW-0436">Ligase</keyword>
<dbReference type="SUPFAM" id="SSF55931">
    <property type="entry name" value="Glutamine synthetase/guanido kinase"/>
    <property type="match status" value="1"/>
</dbReference>
<dbReference type="FunFam" id="3.30.590.10:FF:000005">
    <property type="entry name" value="Probable glutamine synthetase"/>
    <property type="match status" value="1"/>
</dbReference>